<keyword evidence="2" id="KW-1185">Reference proteome</keyword>
<dbReference type="HOGENOM" id="CLU_2690666_0_0_1"/>
<reference evidence="1" key="2">
    <citation type="submission" date="2015-06" db="UniProtKB">
        <authorList>
            <consortium name="EnsemblMetazoa"/>
        </authorList>
    </citation>
    <scope>IDENTIFICATION</scope>
</reference>
<accession>T1GAK4</accession>
<protein>
    <submittedName>
        <fullName evidence="1">Uncharacterized protein</fullName>
    </submittedName>
</protein>
<dbReference type="EMBL" id="CAQQ02189736">
    <property type="status" value="NOT_ANNOTATED_CDS"/>
    <property type="molecule type" value="Genomic_DNA"/>
</dbReference>
<dbReference type="Proteomes" id="UP000015102">
    <property type="component" value="Unassembled WGS sequence"/>
</dbReference>
<sequence>MHLPVKIKVATSSPRVFHRTAKWCDSRITPRSEDSFHFHNTEDVPQPQYQRCILPSRHLRTTKTRVQMASPQSF</sequence>
<dbReference type="EnsemblMetazoa" id="MESCA000262-RA">
    <property type="protein sequence ID" value="MESCA000262-PA"/>
    <property type="gene ID" value="MESCA000262"/>
</dbReference>
<dbReference type="AlphaFoldDB" id="T1GAK4"/>
<evidence type="ECO:0000313" key="1">
    <source>
        <dbReference type="EnsemblMetazoa" id="MESCA000262-PA"/>
    </source>
</evidence>
<name>T1GAK4_MEGSC</name>
<organism evidence="1 2">
    <name type="scientific">Megaselia scalaris</name>
    <name type="common">Humpbacked fly</name>
    <name type="synonym">Phora scalaris</name>
    <dbReference type="NCBI Taxonomy" id="36166"/>
    <lineage>
        <taxon>Eukaryota</taxon>
        <taxon>Metazoa</taxon>
        <taxon>Ecdysozoa</taxon>
        <taxon>Arthropoda</taxon>
        <taxon>Hexapoda</taxon>
        <taxon>Insecta</taxon>
        <taxon>Pterygota</taxon>
        <taxon>Neoptera</taxon>
        <taxon>Endopterygota</taxon>
        <taxon>Diptera</taxon>
        <taxon>Brachycera</taxon>
        <taxon>Muscomorpha</taxon>
        <taxon>Platypezoidea</taxon>
        <taxon>Phoridae</taxon>
        <taxon>Megaseliini</taxon>
        <taxon>Megaselia</taxon>
    </lineage>
</organism>
<reference evidence="2" key="1">
    <citation type="submission" date="2013-02" db="EMBL/GenBank/DDBJ databases">
        <authorList>
            <person name="Hughes D."/>
        </authorList>
    </citation>
    <scope>NUCLEOTIDE SEQUENCE</scope>
    <source>
        <strain>Durham</strain>
        <strain evidence="2">NC isolate 2 -- Noor lab</strain>
    </source>
</reference>
<proteinExistence type="predicted"/>
<evidence type="ECO:0000313" key="2">
    <source>
        <dbReference type="Proteomes" id="UP000015102"/>
    </source>
</evidence>